<dbReference type="AlphaFoldDB" id="A0A1K0H1P6"/>
<feature type="region of interest" description="Disordered" evidence="1">
    <location>
        <begin position="66"/>
        <end position="95"/>
    </location>
</feature>
<name>A0A1K0H1P6_9BASI</name>
<organism evidence="2 3">
    <name type="scientific">Ustilago bromivora</name>
    <dbReference type="NCBI Taxonomy" id="307758"/>
    <lineage>
        <taxon>Eukaryota</taxon>
        <taxon>Fungi</taxon>
        <taxon>Dikarya</taxon>
        <taxon>Basidiomycota</taxon>
        <taxon>Ustilaginomycotina</taxon>
        <taxon>Ustilaginomycetes</taxon>
        <taxon>Ustilaginales</taxon>
        <taxon>Ustilaginaceae</taxon>
        <taxon>Ustilago</taxon>
    </lineage>
</organism>
<evidence type="ECO:0000313" key="3">
    <source>
        <dbReference type="Proteomes" id="UP000179920"/>
    </source>
</evidence>
<protein>
    <submittedName>
        <fullName evidence="2">Uncharacterized protein</fullName>
    </submittedName>
</protein>
<proteinExistence type="predicted"/>
<reference evidence="3" key="1">
    <citation type="submission" date="2016-04" db="EMBL/GenBank/DDBJ databases">
        <authorList>
            <person name="Guldener U."/>
            <person name="Guldener U."/>
        </authorList>
    </citation>
    <scope>NUCLEOTIDE SEQUENCE [LARGE SCALE GENOMIC DNA]</scope>
    <source>
        <strain evidence="3">UB2112</strain>
    </source>
</reference>
<evidence type="ECO:0000256" key="1">
    <source>
        <dbReference type="SAM" id="MobiDB-lite"/>
    </source>
</evidence>
<sequence>MTFFVGASLYPKVQKDRLHSESPEPEISDPTPPTFYPTFHADTGRPSPPEPTNMVVAMHRNDTAHDKGRFDLLSPPSSAPTSGDSARSPKRPYRRMTQAEQDTIIALGMNGKKAPEIARLSVFFLEPSTGFSRSRGRKVLLFRKKTLEFVLLVSLPPLRLRRKRQGSVRFPFFSSLLYPISKSIRLAFRFHVRIFRKLVYLLY</sequence>
<accession>A0A1K0H1P6</accession>
<dbReference type="Proteomes" id="UP000179920">
    <property type="component" value="Chromosome II"/>
</dbReference>
<dbReference type="EMBL" id="LT558118">
    <property type="protein sequence ID" value="SAM72594.1"/>
    <property type="molecule type" value="Genomic_DNA"/>
</dbReference>
<gene>
    <name evidence="2" type="ORF">UBRO_00154</name>
</gene>
<feature type="compositionally biased region" description="Polar residues" evidence="1">
    <location>
        <begin position="75"/>
        <end position="85"/>
    </location>
</feature>
<dbReference type="OrthoDB" id="10336023at2759"/>
<evidence type="ECO:0000313" key="2">
    <source>
        <dbReference type="EMBL" id="SAM72594.1"/>
    </source>
</evidence>
<feature type="region of interest" description="Disordered" evidence="1">
    <location>
        <begin position="12"/>
        <end position="54"/>
    </location>
</feature>
<feature type="compositionally biased region" description="Basic and acidic residues" evidence="1">
    <location>
        <begin position="13"/>
        <end position="22"/>
    </location>
</feature>